<reference evidence="4" key="2">
    <citation type="journal article" date="2012" name="Comp. Biochem. Physiol. C Toxicol. Pharmacol.">
        <title>Expression profiles of seven glutathione S-transferase (GST) genes from Venerupis philippinarum exposed to heavy metals and benzo[a]pyrene.</title>
        <authorList>
            <person name="Zhang L."/>
            <person name="Qiu L."/>
            <person name="Wu H."/>
            <person name="Liu X."/>
            <person name="You L."/>
            <person name="Pei D."/>
            <person name="Chen L."/>
            <person name="Wang Q."/>
            <person name="Zhao J."/>
        </authorList>
    </citation>
    <scope>NUCLEOTIDE SEQUENCE</scope>
    <source>
        <tissue evidence="4">Hepatopancreas</tissue>
    </source>
</reference>
<dbReference type="PROSITE" id="PS50404">
    <property type="entry name" value="GST_NTER"/>
    <property type="match status" value="1"/>
</dbReference>
<name>G9HSP8_RUDPH</name>
<protein>
    <submittedName>
        <fullName evidence="4">Rho glutathione S-transferase</fullName>
    </submittedName>
</protein>
<dbReference type="Pfam" id="PF02798">
    <property type="entry name" value="GST_N"/>
    <property type="match status" value="1"/>
</dbReference>
<dbReference type="InterPro" id="IPR004046">
    <property type="entry name" value="GST_C"/>
</dbReference>
<dbReference type="InterPro" id="IPR036282">
    <property type="entry name" value="Glutathione-S-Trfase_C_sf"/>
</dbReference>
<dbReference type="CDD" id="cd00570">
    <property type="entry name" value="GST_N_family"/>
    <property type="match status" value="1"/>
</dbReference>
<feature type="domain" description="GST C-terminal" evidence="3">
    <location>
        <begin position="94"/>
        <end position="220"/>
    </location>
</feature>
<dbReference type="Pfam" id="PF14497">
    <property type="entry name" value="GST_C_3"/>
    <property type="match status" value="1"/>
</dbReference>
<sequence length="225" mass="25660">MASGKMILYWGSGSAPCWRPMLVLAEKGLSDKCTSKRLEFSKGQHKGTDILAINPRGQLPAFQDGDVVVNESGAICMYLEEKYSDDSNRLLPQNVNERAEVYQRMFETSNIISNVQEPIVRYRYRTKTEDLDHGYLKEKTVKAKEELDRWNTILKGKDYLCGGKFTMADVFFYPYLALFVRSGAKLADQPELERYYETVSKRPSVQATWPPHWKEGPGPGTLSDL</sequence>
<dbReference type="FunFam" id="3.40.30.10:FF:000221">
    <property type="entry name" value="Glutathione S-transferase rho"/>
    <property type="match status" value="1"/>
</dbReference>
<dbReference type="Gene3D" id="3.40.30.10">
    <property type="entry name" value="Glutaredoxin"/>
    <property type="match status" value="1"/>
</dbReference>
<evidence type="ECO:0000259" key="2">
    <source>
        <dbReference type="PROSITE" id="PS50404"/>
    </source>
</evidence>
<proteinExistence type="evidence at transcript level"/>
<dbReference type="SUPFAM" id="SSF47616">
    <property type="entry name" value="GST C-terminal domain-like"/>
    <property type="match status" value="1"/>
</dbReference>
<dbReference type="InterPro" id="IPR040079">
    <property type="entry name" value="Glutathione_S-Trfase"/>
</dbReference>
<dbReference type="SUPFAM" id="SSF52833">
    <property type="entry name" value="Thioredoxin-like"/>
    <property type="match status" value="1"/>
</dbReference>
<evidence type="ECO:0000259" key="3">
    <source>
        <dbReference type="PROSITE" id="PS50405"/>
    </source>
</evidence>
<comment type="similarity">
    <text evidence="1">Belongs to the GST superfamily.</text>
</comment>
<dbReference type="SFLD" id="SFLDG00358">
    <property type="entry name" value="Main_(cytGST)"/>
    <property type="match status" value="1"/>
</dbReference>
<organism evidence="4">
    <name type="scientific">Ruditapes philippinarum</name>
    <name type="common">Japanese carpet shell</name>
    <name type="synonym">Venerupis philippinarum</name>
    <dbReference type="NCBI Taxonomy" id="129788"/>
    <lineage>
        <taxon>Eukaryota</taxon>
        <taxon>Metazoa</taxon>
        <taxon>Spiralia</taxon>
        <taxon>Lophotrochozoa</taxon>
        <taxon>Mollusca</taxon>
        <taxon>Bivalvia</taxon>
        <taxon>Autobranchia</taxon>
        <taxon>Heteroconchia</taxon>
        <taxon>Euheterodonta</taxon>
        <taxon>Imparidentia</taxon>
        <taxon>Neoheterodontei</taxon>
        <taxon>Venerida</taxon>
        <taxon>Veneroidea</taxon>
        <taxon>Veneridae</taxon>
        <taxon>Ruditapes</taxon>
    </lineage>
</organism>
<dbReference type="InterPro" id="IPR010987">
    <property type="entry name" value="Glutathione-S-Trfase_C-like"/>
</dbReference>
<feature type="domain" description="GST N-terminal" evidence="2">
    <location>
        <begin position="4"/>
        <end position="87"/>
    </location>
</feature>
<dbReference type="CDD" id="cd00299">
    <property type="entry name" value="GST_C_family"/>
    <property type="match status" value="1"/>
</dbReference>
<dbReference type="AlphaFoldDB" id="G9HSP8"/>
<evidence type="ECO:0000313" key="4">
    <source>
        <dbReference type="EMBL" id="AEW46331.1"/>
    </source>
</evidence>
<reference evidence="4" key="1">
    <citation type="submission" date="2011-07" db="EMBL/GenBank/DDBJ databases">
        <authorList>
            <person name="Zhao J.M."/>
            <person name="Zhang L.B."/>
            <person name="Wu H.F."/>
        </authorList>
    </citation>
    <scope>NUCLEOTIDE SEQUENCE</scope>
    <source>
        <tissue evidence="4">Hepatopancreas</tissue>
    </source>
</reference>
<keyword evidence="4" id="KW-0808">Transferase</keyword>
<dbReference type="PROSITE" id="PS50405">
    <property type="entry name" value="GST_CTER"/>
    <property type="match status" value="1"/>
</dbReference>
<gene>
    <name evidence="4" type="primary">GSTR</name>
</gene>
<accession>G9HSP8</accession>
<dbReference type="EMBL" id="JN388954">
    <property type="protein sequence ID" value="AEW46331.1"/>
    <property type="molecule type" value="mRNA"/>
</dbReference>
<dbReference type="SFLD" id="SFLDS00019">
    <property type="entry name" value="Glutathione_Transferase_(cytos"/>
    <property type="match status" value="1"/>
</dbReference>
<dbReference type="PANTHER" id="PTHR44051:SF8">
    <property type="entry name" value="GLUTATHIONE S-TRANSFERASE GSTA"/>
    <property type="match status" value="1"/>
</dbReference>
<dbReference type="InterPro" id="IPR004045">
    <property type="entry name" value="Glutathione_S-Trfase_N"/>
</dbReference>
<dbReference type="InterPro" id="IPR036249">
    <property type="entry name" value="Thioredoxin-like_sf"/>
</dbReference>
<evidence type="ECO:0000256" key="1">
    <source>
        <dbReference type="ARBA" id="ARBA00007409"/>
    </source>
</evidence>
<dbReference type="Gene3D" id="1.20.1050.10">
    <property type="match status" value="1"/>
</dbReference>
<dbReference type="GO" id="GO:0016740">
    <property type="term" value="F:transferase activity"/>
    <property type="evidence" value="ECO:0007669"/>
    <property type="project" value="UniProtKB-KW"/>
</dbReference>
<dbReference type="PANTHER" id="PTHR44051">
    <property type="entry name" value="GLUTATHIONE S-TRANSFERASE-RELATED"/>
    <property type="match status" value="1"/>
</dbReference>